<reference evidence="2 3" key="1">
    <citation type="submission" date="2023-07" db="EMBL/GenBank/DDBJ databases">
        <title>Comparative genomics of wheat-associated soil bacteria to identify genetic determinants of phenazine resistance.</title>
        <authorList>
            <person name="Mouncey N."/>
        </authorList>
    </citation>
    <scope>NUCLEOTIDE SEQUENCE [LARGE SCALE GENOMIC DNA]</scope>
    <source>
        <strain evidence="2 3">W4I11</strain>
    </source>
</reference>
<dbReference type="Gene3D" id="1.10.1750.10">
    <property type="match status" value="1"/>
</dbReference>
<dbReference type="EMBL" id="JAUSZT010000003">
    <property type="protein sequence ID" value="MDQ0998515.1"/>
    <property type="molecule type" value="Genomic_DNA"/>
</dbReference>
<dbReference type="Pfam" id="PF08299">
    <property type="entry name" value="Bac_DnaA_C"/>
    <property type="match status" value="1"/>
</dbReference>
<protein>
    <submittedName>
        <fullName evidence="2">Chromosomal replication initiation ATPase DnaA</fullName>
    </submittedName>
</protein>
<evidence type="ECO:0000259" key="1">
    <source>
        <dbReference type="SMART" id="SM00760"/>
    </source>
</evidence>
<organism evidence="2 3">
    <name type="scientific">Phyllobacterium ifriqiyense</name>
    <dbReference type="NCBI Taxonomy" id="314238"/>
    <lineage>
        <taxon>Bacteria</taxon>
        <taxon>Pseudomonadati</taxon>
        <taxon>Pseudomonadota</taxon>
        <taxon>Alphaproteobacteria</taxon>
        <taxon>Hyphomicrobiales</taxon>
        <taxon>Phyllobacteriaceae</taxon>
        <taxon>Phyllobacterium</taxon>
    </lineage>
</organism>
<gene>
    <name evidence="2" type="ORF">QFZ34_003697</name>
</gene>
<sequence>MVPNFNHTIRSAADAQKIVKALRARRDGTTPILAVITRNDVLGEQHFQICEHVQDVLSALFNISGCDLRSNSRCEQAVARVRQIGMYVVHVTLGMSMTQVGRVFGRDRSTVAHACHLIEDMREDTDFDRIVHMVETVIRAAFAQSGRVRR</sequence>
<evidence type="ECO:0000313" key="3">
    <source>
        <dbReference type="Proteomes" id="UP001237780"/>
    </source>
</evidence>
<accession>A0ABU0SF33</accession>
<dbReference type="RefSeq" id="WP_307283603.1">
    <property type="nucleotide sequence ID" value="NZ_JAUSZT010000003.1"/>
</dbReference>
<dbReference type="CDD" id="cd06571">
    <property type="entry name" value="Bac_DnaA_C"/>
    <property type="match status" value="1"/>
</dbReference>
<keyword evidence="3" id="KW-1185">Reference proteome</keyword>
<feature type="domain" description="Chromosomal replication initiator DnaA C-terminal" evidence="1">
    <location>
        <begin position="49"/>
        <end position="118"/>
    </location>
</feature>
<name>A0ABU0SF33_9HYPH</name>
<dbReference type="InterPro" id="IPR010921">
    <property type="entry name" value="Trp_repressor/repl_initiator"/>
</dbReference>
<comment type="caution">
    <text evidence="2">The sequence shown here is derived from an EMBL/GenBank/DDBJ whole genome shotgun (WGS) entry which is preliminary data.</text>
</comment>
<evidence type="ECO:0000313" key="2">
    <source>
        <dbReference type="EMBL" id="MDQ0998515.1"/>
    </source>
</evidence>
<dbReference type="Proteomes" id="UP001237780">
    <property type="component" value="Unassembled WGS sequence"/>
</dbReference>
<dbReference type="InterPro" id="IPR013159">
    <property type="entry name" value="DnaA_C"/>
</dbReference>
<dbReference type="SUPFAM" id="SSF48295">
    <property type="entry name" value="TrpR-like"/>
    <property type="match status" value="1"/>
</dbReference>
<proteinExistence type="predicted"/>
<dbReference type="SMART" id="SM00760">
    <property type="entry name" value="Bac_DnaA_C"/>
    <property type="match status" value="1"/>
</dbReference>